<evidence type="ECO:0000259" key="1">
    <source>
        <dbReference type="Pfam" id="PF09823"/>
    </source>
</evidence>
<dbReference type="RefSeq" id="WP_074294001.1">
    <property type="nucleotide sequence ID" value="NZ_FSRU01000001.1"/>
</dbReference>
<evidence type="ECO:0000313" key="2">
    <source>
        <dbReference type="EMBL" id="SIN99131.1"/>
    </source>
</evidence>
<dbReference type="Proteomes" id="UP000185151">
    <property type="component" value="Unassembled WGS sequence"/>
</dbReference>
<feature type="domain" description="DUF2357" evidence="1">
    <location>
        <begin position="143"/>
        <end position="315"/>
    </location>
</feature>
<dbReference type="InterPro" id="IPR007505">
    <property type="entry name" value="PDDEXK_7"/>
</dbReference>
<dbReference type="OrthoDB" id="32195at2"/>
<gene>
    <name evidence="2" type="ORF">SAMN05444165_0411</name>
</gene>
<evidence type="ECO:0000313" key="3">
    <source>
        <dbReference type="Proteomes" id="UP000185151"/>
    </source>
</evidence>
<dbReference type="AlphaFoldDB" id="A0A1N6FVC4"/>
<dbReference type="InterPro" id="IPR018633">
    <property type="entry name" value="DUF2357"/>
</dbReference>
<keyword evidence="3" id="KW-1185">Reference proteome</keyword>
<reference evidence="2 3" key="1">
    <citation type="submission" date="2016-11" db="EMBL/GenBank/DDBJ databases">
        <authorList>
            <person name="Jaros S."/>
            <person name="Januszkiewicz K."/>
            <person name="Wedrychowicz H."/>
        </authorList>
    </citation>
    <scope>NUCLEOTIDE SEQUENCE [LARGE SCALE GENOMIC DNA]</scope>
    <source>
        <strain evidence="2 3">GAS95</strain>
    </source>
</reference>
<dbReference type="Pfam" id="PF04411">
    <property type="entry name" value="PDDEXK_7"/>
    <property type="match status" value="1"/>
</dbReference>
<proteinExistence type="predicted"/>
<protein>
    <recommendedName>
        <fullName evidence="1">DUF2357 domain-containing protein</fullName>
    </recommendedName>
</protein>
<sequence>MKVAWRHELVVRAAGLAQPELGRAVSGGLVSGLREDASYVLEIVDGARHLYVDDIPLAEGPAGRFAWAASFFAGRVKVVSVNPKGVETSYYLEVAPASQKVREDQFASMVEAIRQFDQRLLLGEAAACLGFGKAGLGGKFDELVRWERLRQHGSAFLKCVEAITRMPHASLKPVRQSVPLAQVKRLPVAALHDRRIVALATGQFPEGENIDSIQVHVQVPTATVDTPANRAIFALLKRFQHALVVLQAWVMKDRGELSETDAFGRCSRRLEILLAYDADVRRLLNRFPFRGVKKPQTTAAGLTQVAANPTYARAYRTGTEALRLGVEPDFAIEHLHVSPSWGVYETWCYVALAEALESSLSVEFKPGKSKFAGTSPDLVLSAQLPDGRDLELLFQATFRSDELGGTKQAWSLSRERRPDIVLIVSHGVEKRTFVLDAKYRSGKSNVLDAMASAHIYHDSLFLAGRRPDLCLLLLPGESEVESLERYETWETYGVGLISGYSVGAEGIQRCVAALSTWLFDTRSRR</sequence>
<dbReference type="Pfam" id="PF09823">
    <property type="entry name" value="DUF2357"/>
    <property type="match status" value="1"/>
</dbReference>
<accession>A0A1N6FVC4</accession>
<name>A0A1N6FVC4_9BURK</name>
<organism evidence="2 3">
    <name type="scientific">Paraburkholderia phenazinium</name>
    <dbReference type="NCBI Taxonomy" id="60549"/>
    <lineage>
        <taxon>Bacteria</taxon>
        <taxon>Pseudomonadati</taxon>
        <taxon>Pseudomonadota</taxon>
        <taxon>Betaproteobacteria</taxon>
        <taxon>Burkholderiales</taxon>
        <taxon>Burkholderiaceae</taxon>
        <taxon>Paraburkholderia</taxon>
    </lineage>
</organism>
<dbReference type="EMBL" id="FSRU01000001">
    <property type="protein sequence ID" value="SIN99131.1"/>
    <property type="molecule type" value="Genomic_DNA"/>
</dbReference>